<organism evidence="1 2">
    <name type="scientific">Aphanomyces astaci</name>
    <name type="common">Crayfish plague agent</name>
    <dbReference type="NCBI Taxonomy" id="112090"/>
    <lineage>
        <taxon>Eukaryota</taxon>
        <taxon>Sar</taxon>
        <taxon>Stramenopiles</taxon>
        <taxon>Oomycota</taxon>
        <taxon>Saprolegniomycetes</taxon>
        <taxon>Saprolegniales</taxon>
        <taxon>Verrucalvaceae</taxon>
        <taxon>Aphanomyces</taxon>
    </lineage>
</organism>
<feature type="non-terminal residue" evidence="1">
    <location>
        <position position="1"/>
    </location>
</feature>
<dbReference type="Proteomes" id="UP000266196">
    <property type="component" value="Unassembled WGS sequence"/>
</dbReference>
<sequence length="178" mass="19505">FVEAGVQLQRLESMVLRNCSRAYLRMIGLNAMRAVVELGLQTSAGLCAVLQWVSNHDSLESLRSSTGTSHYLEALGGVGSTLQRQVRDSWEQLYGHFAALLSRATWAKDSDLQLVVLQAWGIIITPDDHAFISRMGIFRILQTVLDEARSSPVSSPCPLLADDNSNPTKPIVQAALKV</sequence>
<evidence type="ECO:0000313" key="1">
    <source>
        <dbReference type="EMBL" id="RHZ03646.1"/>
    </source>
</evidence>
<proteinExistence type="predicted"/>
<gene>
    <name evidence="1" type="ORF">DYB31_014542</name>
</gene>
<accession>A0A397EWS0</accession>
<name>A0A397EWS0_APHAT</name>
<comment type="caution">
    <text evidence="1">The sequence shown here is derived from an EMBL/GenBank/DDBJ whole genome shotgun (WGS) entry which is preliminary data.</text>
</comment>
<evidence type="ECO:0000313" key="2">
    <source>
        <dbReference type="Proteomes" id="UP000266196"/>
    </source>
</evidence>
<protein>
    <submittedName>
        <fullName evidence="1">Uncharacterized protein</fullName>
    </submittedName>
</protein>
<reference evidence="1 2" key="1">
    <citation type="submission" date="2018-08" db="EMBL/GenBank/DDBJ databases">
        <title>Aphanomyces genome sequencing and annotation.</title>
        <authorList>
            <person name="Minardi D."/>
            <person name="Oidtmann B."/>
            <person name="Van Der Giezen M."/>
            <person name="Studholme D.J."/>
        </authorList>
    </citation>
    <scope>NUCLEOTIDE SEQUENCE [LARGE SCALE GENOMIC DNA]</scope>
    <source>
        <strain evidence="1 2">197901</strain>
    </source>
</reference>
<dbReference type="AlphaFoldDB" id="A0A397EWS0"/>
<dbReference type="EMBL" id="QUTE01013867">
    <property type="protein sequence ID" value="RHZ03646.1"/>
    <property type="molecule type" value="Genomic_DNA"/>
</dbReference>